<dbReference type="InterPro" id="IPR055151">
    <property type="entry name" value="GH113"/>
</dbReference>
<name>A0ABV4UX88_9BACL</name>
<comment type="caution">
    <text evidence="1">The sequence shown here is derived from an EMBL/GenBank/DDBJ whole genome shotgun (WGS) entry which is preliminary data.</text>
</comment>
<dbReference type="InterPro" id="IPR017853">
    <property type="entry name" value="GH"/>
</dbReference>
<sequence>MDVIKAGNLFLPKTIQIPDILRNARRLGLNAINVPVLIEFIDENDSSPKVNADSKKTAIELIREMNNVGLKTILEPYPLVNGGAGSETGIQPSNTIQFFTNWKRILAELAGDVAIPYRVYAMNTSSNLVLLEQYSDDWISVFSHLRGLYIGMITYRTNWWVTAVWDTGPGSTTEAYQKKLNNLLFGSPNLDFISISAYFELDERARPSVSDLVADLSSTKVYDRQQDVFSEIKAFYDKWGKPIFFGELGASSYEYAAFQPWNERPSEVVSEAAQANLFSAYKEKFSPYRVGDRE</sequence>
<dbReference type="Proteomes" id="UP001575622">
    <property type="component" value="Unassembled WGS sequence"/>
</dbReference>
<organism evidence="1 2">
    <name type="scientific">Paenibacillus oleatilyticus</name>
    <dbReference type="NCBI Taxonomy" id="2594886"/>
    <lineage>
        <taxon>Bacteria</taxon>
        <taxon>Bacillati</taxon>
        <taxon>Bacillota</taxon>
        <taxon>Bacilli</taxon>
        <taxon>Bacillales</taxon>
        <taxon>Paenibacillaceae</taxon>
        <taxon>Paenibacillus</taxon>
    </lineage>
</organism>
<gene>
    <name evidence="1" type="ORF">ACEU3E_06300</name>
</gene>
<keyword evidence="2" id="KW-1185">Reference proteome</keyword>
<reference evidence="1 2" key="1">
    <citation type="submission" date="2024-09" db="EMBL/GenBank/DDBJ databases">
        <authorList>
            <person name="Makale K.P.P."/>
            <person name="Makhzoum A."/>
            <person name="Rantong G."/>
            <person name="Rahube T.O."/>
        </authorList>
    </citation>
    <scope>NUCLEOTIDE SEQUENCE [LARGE SCALE GENOMIC DNA]</scope>
    <source>
        <strain evidence="1 2">KM_D13</strain>
    </source>
</reference>
<dbReference type="SUPFAM" id="SSF51445">
    <property type="entry name" value="(Trans)glycosidases"/>
    <property type="match status" value="1"/>
</dbReference>
<dbReference type="Gene3D" id="3.20.20.80">
    <property type="entry name" value="Glycosidases"/>
    <property type="match status" value="1"/>
</dbReference>
<evidence type="ECO:0000313" key="1">
    <source>
        <dbReference type="EMBL" id="MFB0841771.1"/>
    </source>
</evidence>
<proteinExistence type="predicted"/>
<dbReference type="RefSeq" id="WP_373949392.1">
    <property type="nucleotide sequence ID" value="NZ_JBHDLN010000003.1"/>
</dbReference>
<protein>
    <submittedName>
        <fullName evidence="1">Uncharacterized protein</fullName>
    </submittedName>
</protein>
<dbReference type="Pfam" id="PF22612">
    <property type="entry name" value="GH113"/>
    <property type="match status" value="1"/>
</dbReference>
<accession>A0ABV4UX88</accession>
<evidence type="ECO:0000313" key="2">
    <source>
        <dbReference type="Proteomes" id="UP001575622"/>
    </source>
</evidence>
<dbReference type="EMBL" id="JBHDLN010000003">
    <property type="protein sequence ID" value="MFB0841771.1"/>
    <property type="molecule type" value="Genomic_DNA"/>
</dbReference>